<accession>A0A1T0C792</accession>
<protein>
    <recommendedName>
        <fullName evidence="3">Prepilin-type N-terminal cleavage/methylation domain-containing protein</fullName>
    </recommendedName>
</protein>
<keyword evidence="2" id="KW-1185">Reference proteome</keyword>
<dbReference type="InterPro" id="IPR045584">
    <property type="entry name" value="Pilin-like"/>
</dbReference>
<reference evidence="1 2" key="1">
    <citation type="submission" date="2017-02" db="EMBL/GenBank/DDBJ databases">
        <title>Draft genome sequence of Moraxella lincolnii CCUG 9405T type strain.</title>
        <authorList>
            <person name="Salva-Serra F."/>
            <person name="Engstrom-Jakobsson H."/>
            <person name="Thorell K."/>
            <person name="Jaen-Luchoro D."/>
            <person name="Gonzales-Siles L."/>
            <person name="Karlsson R."/>
            <person name="Yazdan S."/>
            <person name="Boulund F."/>
            <person name="Johnning A."/>
            <person name="Engstrand L."/>
            <person name="Kristiansson E."/>
            <person name="Moore E."/>
        </authorList>
    </citation>
    <scope>NUCLEOTIDE SEQUENCE [LARGE SCALE GENOMIC DNA]</scope>
    <source>
        <strain evidence="1 2">CCUG 9405</strain>
    </source>
</reference>
<dbReference type="EMBL" id="MUYT01000024">
    <property type="protein sequence ID" value="OOS18194.1"/>
    <property type="molecule type" value="Genomic_DNA"/>
</dbReference>
<evidence type="ECO:0000313" key="2">
    <source>
        <dbReference type="Proteomes" id="UP000191094"/>
    </source>
</evidence>
<dbReference type="Gene3D" id="3.30.700.10">
    <property type="entry name" value="Glycoprotein, Type 4 Pilin"/>
    <property type="match status" value="1"/>
</dbReference>
<dbReference type="SUPFAM" id="SSF54523">
    <property type="entry name" value="Pili subunits"/>
    <property type="match status" value="1"/>
</dbReference>
<dbReference type="Proteomes" id="UP000191094">
    <property type="component" value="Unassembled WGS sequence"/>
</dbReference>
<dbReference type="AlphaFoldDB" id="A0A1T0C792"/>
<proteinExistence type="predicted"/>
<comment type="caution">
    <text evidence="1">The sequence shown here is derived from an EMBL/GenBank/DDBJ whole genome shotgun (WGS) entry which is preliminary data.</text>
</comment>
<feature type="non-terminal residue" evidence="1">
    <location>
        <position position="1"/>
    </location>
</feature>
<dbReference type="RefSeq" id="WP_078308446.1">
    <property type="nucleotide sequence ID" value="NZ_MUYT01000024.1"/>
</dbReference>
<sequence length="116" mass="11629">LPAYQNYTKRSANSACLAEAKTVAGKLVIELQDPSSTTGTTGTALSTVYTNNSACTGAKVEATTSAAAIATVGNEKVKLDTAAITFTPKAPGDKQIVCNIASGGNCSLSATAITGR</sequence>
<name>A0A1T0C792_9GAMM</name>
<organism evidence="1 2">
    <name type="scientific">Lwoffella lincolnii</name>
    <dbReference type="NCBI Taxonomy" id="90241"/>
    <lineage>
        <taxon>Bacteria</taxon>
        <taxon>Pseudomonadati</taxon>
        <taxon>Pseudomonadota</taxon>
        <taxon>Gammaproteobacteria</taxon>
        <taxon>Moraxellales</taxon>
        <taxon>Moraxellaceae</taxon>
        <taxon>Lwoffella</taxon>
    </lineage>
</organism>
<gene>
    <name evidence="1" type="ORF">B0682_09230</name>
</gene>
<evidence type="ECO:0008006" key="3">
    <source>
        <dbReference type="Google" id="ProtNLM"/>
    </source>
</evidence>
<evidence type="ECO:0000313" key="1">
    <source>
        <dbReference type="EMBL" id="OOS18194.1"/>
    </source>
</evidence>